<organism evidence="4 6">
    <name type="scientific">Plasmodiophora brassicae</name>
    <name type="common">Clubroot disease agent</name>
    <dbReference type="NCBI Taxonomy" id="37360"/>
    <lineage>
        <taxon>Eukaryota</taxon>
        <taxon>Sar</taxon>
        <taxon>Rhizaria</taxon>
        <taxon>Endomyxa</taxon>
        <taxon>Phytomyxea</taxon>
        <taxon>Plasmodiophorida</taxon>
        <taxon>Plasmodiophoridae</taxon>
        <taxon>Plasmodiophora</taxon>
    </lineage>
</organism>
<evidence type="ECO:0000313" key="5">
    <source>
        <dbReference type="EMBL" id="SPR01943.1"/>
    </source>
</evidence>
<dbReference type="GO" id="GO:0006516">
    <property type="term" value="P:glycoprotein catabolic process"/>
    <property type="evidence" value="ECO:0007669"/>
    <property type="project" value="TreeGrafter"/>
</dbReference>
<feature type="chain" id="PRO_5035990715" evidence="3">
    <location>
        <begin position="29"/>
        <end position="941"/>
    </location>
</feature>
<evidence type="ECO:0000313" key="6">
    <source>
        <dbReference type="Proteomes" id="UP000039324"/>
    </source>
</evidence>
<evidence type="ECO:0000313" key="7">
    <source>
        <dbReference type="Proteomes" id="UP000290189"/>
    </source>
</evidence>
<evidence type="ECO:0000313" key="4">
    <source>
        <dbReference type="EMBL" id="CEO96989.1"/>
    </source>
</evidence>
<proteinExistence type="predicted"/>
<feature type="region of interest" description="Disordered" evidence="2">
    <location>
        <begin position="31"/>
        <end position="154"/>
    </location>
</feature>
<dbReference type="Proteomes" id="UP000290189">
    <property type="component" value="Unassembled WGS sequence"/>
</dbReference>
<evidence type="ECO:0000256" key="3">
    <source>
        <dbReference type="SAM" id="SignalP"/>
    </source>
</evidence>
<geneLocation type="mitochondrion" evidence="5"/>
<keyword evidence="5" id="KW-0496">Mitochondrion</keyword>
<protein>
    <submittedName>
        <fullName evidence="4">Uncharacterized protein</fullName>
    </submittedName>
</protein>
<dbReference type="Gene3D" id="2.20.25.10">
    <property type="match status" value="1"/>
</dbReference>
<reference evidence="4 6" key="1">
    <citation type="submission" date="2015-02" db="EMBL/GenBank/DDBJ databases">
        <authorList>
            <person name="Chooi Y.-H."/>
        </authorList>
    </citation>
    <scope>NUCLEOTIDE SEQUENCE [LARGE SCALE GENOMIC DNA]</scope>
    <source>
        <strain evidence="4">E3</strain>
    </source>
</reference>
<dbReference type="PANTHER" id="PTHR12143">
    <property type="entry name" value="PEPTIDE N-GLYCANASE PNGASE -RELATED"/>
    <property type="match status" value="1"/>
</dbReference>
<dbReference type="GO" id="GO:0005634">
    <property type="term" value="C:nucleus"/>
    <property type="evidence" value="ECO:0007669"/>
    <property type="project" value="TreeGrafter"/>
</dbReference>
<dbReference type="EMBL" id="OVEO01000019">
    <property type="protein sequence ID" value="SPR01943.1"/>
    <property type="molecule type" value="Genomic_DNA"/>
</dbReference>
<dbReference type="EMBL" id="CDSF01000077">
    <property type="protein sequence ID" value="CEO96989.1"/>
    <property type="molecule type" value="Genomic_DNA"/>
</dbReference>
<evidence type="ECO:0000256" key="2">
    <source>
        <dbReference type="SAM" id="MobiDB-lite"/>
    </source>
</evidence>
<dbReference type="Gene3D" id="3.10.620.30">
    <property type="match status" value="1"/>
</dbReference>
<dbReference type="SUPFAM" id="SSF54001">
    <property type="entry name" value="Cysteine proteinases"/>
    <property type="match status" value="1"/>
</dbReference>
<dbReference type="InterPro" id="IPR038765">
    <property type="entry name" value="Papain-like_cys_pep_sf"/>
</dbReference>
<dbReference type="AlphaFoldDB" id="A0A0G4IP87"/>
<dbReference type="InterPro" id="IPR050883">
    <property type="entry name" value="PNGase"/>
</dbReference>
<feature type="compositionally biased region" description="Acidic residues" evidence="2">
    <location>
        <begin position="103"/>
        <end position="125"/>
    </location>
</feature>
<name>A0A0G4IP87_PLABS</name>
<feature type="coiled-coil region" evidence="1">
    <location>
        <begin position="791"/>
        <end position="818"/>
    </location>
</feature>
<feature type="compositionally biased region" description="Basic and acidic residues" evidence="2">
    <location>
        <begin position="217"/>
        <end position="230"/>
    </location>
</feature>
<feature type="region of interest" description="Disordered" evidence="2">
    <location>
        <begin position="902"/>
        <end position="941"/>
    </location>
</feature>
<dbReference type="OrthoDB" id="409136at2759"/>
<keyword evidence="1" id="KW-0175">Coiled coil</keyword>
<accession>A0A0G4IP87</accession>
<evidence type="ECO:0000256" key="1">
    <source>
        <dbReference type="SAM" id="Coils"/>
    </source>
</evidence>
<dbReference type="Proteomes" id="UP000039324">
    <property type="component" value="Unassembled WGS sequence"/>
</dbReference>
<keyword evidence="3" id="KW-0732">Signal</keyword>
<reference evidence="5 7" key="2">
    <citation type="submission" date="2018-03" db="EMBL/GenBank/DDBJ databases">
        <authorList>
            <person name="Fogelqvist J."/>
        </authorList>
    </citation>
    <scope>NUCLEOTIDE SEQUENCE [LARGE SCALE GENOMIC DNA]</scope>
</reference>
<dbReference type="STRING" id="37360.A0A0G4IP87"/>
<dbReference type="PANTHER" id="PTHR12143:SF19">
    <property type="entry name" value="PEPTIDE-N(4)-(N-ACETYL-BETA-GLUCOSAMINYL)ASPARAGINE AMIDASE"/>
    <property type="match status" value="1"/>
</dbReference>
<gene>
    <name evidence="4" type="ORF">PBRA_005593</name>
    <name evidence="5" type="ORF">PLBR_LOCUS9158</name>
</gene>
<feature type="compositionally biased region" description="Low complexity" evidence="2">
    <location>
        <begin position="31"/>
        <end position="40"/>
    </location>
</feature>
<feature type="compositionally biased region" description="Polar residues" evidence="2">
    <location>
        <begin position="131"/>
        <end position="142"/>
    </location>
</feature>
<feature type="signal peptide" evidence="3">
    <location>
        <begin position="1"/>
        <end position="28"/>
    </location>
</feature>
<dbReference type="GO" id="GO:0005829">
    <property type="term" value="C:cytosol"/>
    <property type="evidence" value="ECO:0007669"/>
    <property type="project" value="TreeGrafter"/>
</dbReference>
<sequence>MRITAAAPVVCATMAVAVAIALPRLAPAADPLPADATAIPHPGADQPDRPSPGSVGTLDLDGPSADPTVVPGDPPHPDDFASPTGARAGLPSNEQPHAAQCELEGDDGYLSEVEEDADVDDENAADPERIVQSSLQAQPASTSMDDSVSHDSGVDDSDVAWLRAVFHSGTHHDALPSTVDERETKHDGAPEEDHPPDVRNNDEDAREQHPPSATSGDDLHGQRKPVHEGQDAPANVTPGPGPERQADPEGTVWQLRVLFQNEVHDVFIPAGMTTEIVQALIFSATGVDPDRQAFNTDLSVAVQPGFAGVLELTIADPAGHPDEEHKAVDTWSLAISYDGDMLVFEIGEDAEEETIREMVQALTNIPVHAQVFVPPLSDAMRPTFDDVVRLSHAALSGSTLDDDVIMVDEEGNLTPESVLKVSGLEWDTLCSRSVLGGERPIVQSGIGRSQVICAACAMRRQCPARVDVLEVCRRPFVCQCQPCHQDAEVSGRDALQHQVDDAVKQAFITVLQEHKPATDEAIRRAVVVPATRKRILGALENLLHQSGQSQDGQTKCRVLEAVPLDKLKAGINSSLPEPDQRYALLRAVVTWFHLPGCYDPDRGFMKWVDGHPCLACGTGGMSRASAAVATAQEISDGSGATVEVFKCRNASCNVEFRFPRYTSLRKLMEWRMGRCGELGQALTGILSCLGFDAYLVTSFSDHVWTVVWSDKHDTFINVDPCERWVHDHPDMNIYESGWNHDISYVFMSNGEEIVDVTEWYTKYPDVVAARRVMPEDELTRLIDVVNDNLGAHLSQERRRQMSERLARARERVARSIREFRHHQRMEMDRVSRIQEVLASAPAAVVNDTAELMSQALMHRLKFQTLLTEKGKCSAIRNEHEDVKRILRQTEARLAAANITVEGMPPYTADEGTDGQGRQSGPVDWREERGEVGASETPVQHC</sequence>
<keyword evidence="6" id="KW-1185">Reference proteome</keyword>
<feature type="region of interest" description="Disordered" evidence="2">
    <location>
        <begin position="172"/>
        <end position="247"/>
    </location>
</feature>
<dbReference type="GO" id="GO:0000224">
    <property type="term" value="F:peptide-N4-(N-acetyl-beta-glucosaminyl)asparagine amidase activity"/>
    <property type="evidence" value="ECO:0007669"/>
    <property type="project" value="TreeGrafter"/>
</dbReference>
<feature type="compositionally biased region" description="Basic and acidic residues" evidence="2">
    <location>
        <begin position="172"/>
        <end position="209"/>
    </location>
</feature>